<evidence type="ECO:0008006" key="3">
    <source>
        <dbReference type="Google" id="ProtNLM"/>
    </source>
</evidence>
<reference evidence="1 2" key="1">
    <citation type="submission" date="2021-08" db="EMBL/GenBank/DDBJ databases">
        <authorList>
            <person name="Tuo L."/>
        </authorList>
    </citation>
    <scope>NUCLEOTIDE SEQUENCE [LARGE SCALE GENOMIC DNA]</scope>
    <source>
        <strain evidence="1 2">JCM 31229</strain>
    </source>
</reference>
<evidence type="ECO:0000313" key="1">
    <source>
        <dbReference type="EMBL" id="MBY8825497.1"/>
    </source>
</evidence>
<dbReference type="EMBL" id="JAINVV010000012">
    <property type="protein sequence ID" value="MBY8825497.1"/>
    <property type="molecule type" value="Genomic_DNA"/>
</dbReference>
<gene>
    <name evidence="1" type="ORF">K7G82_24560</name>
</gene>
<proteinExistence type="predicted"/>
<sequence>MSNWIGALIGAAIDRRDGDSGIKGAAIGYAAQGLVRVVAPLAVTFAIGWAVQKGVKAGIGALREGRSKTDAEQSSAD</sequence>
<protein>
    <recommendedName>
        <fullName evidence="3">DUF4235 domain-containing protein</fullName>
    </recommendedName>
</protein>
<accession>A0ABS7PYT3</accession>
<name>A0ABS7PYT3_9SPHN</name>
<organism evidence="1 2">
    <name type="scientific">Sphingomonas colocasiae</name>
    <dbReference type="NCBI Taxonomy" id="1848973"/>
    <lineage>
        <taxon>Bacteria</taxon>
        <taxon>Pseudomonadati</taxon>
        <taxon>Pseudomonadota</taxon>
        <taxon>Alphaproteobacteria</taxon>
        <taxon>Sphingomonadales</taxon>
        <taxon>Sphingomonadaceae</taxon>
        <taxon>Sphingomonas</taxon>
    </lineage>
</organism>
<evidence type="ECO:0000313" key="2">
    <source>
        <dbReference type="Proteomes" id="UP000706039"/>
    </source>
</evidence>
<comment type="caution">
    <text evidence="1">The sequence shown here is derived from an EMBL/GenBank/DDBJ whole genome shotgun (WGS) entry which is preliminary data.</text>
</comment>
<dbReference type="Proteomes" id="UP000706039">
    <property type="component" value="Unassembled WGS sequence"/>
</dbReference>
<keyword evidence="2" id="KW-1185">Reference proteome</keyword>